<evidence type="ECO:0000256" key="1">
    <source>
        <dbReference type="ARBA" id="ARBA00022737"/>
    </source>
</evidence>
<reference evidence="4" key="1">
    <citation type="submission" date="2018-06" db="EMBL/GenBank/DDBJ databases">
        <title>Genome assembly of Danube salmon.</title>
        <authorList>
            <person name="Macqueen D.J."/>
            <person name="Gundappa M.K."/>
        </authorList>
    </citation>
    <scope>NUCLEOTIDE SEQUENCE [LARGE SCALE GENOMIC DNA]</scope>
</reference>
<evidence type="ECO:0000313" key="4">
    <source>
        <dbReference type="Proteomes" id="UP000314982"/>
    </source>
</evidence>
<dbReference type="GO" id="GO:0030018">
    <property type="term" value="C:Z disc"/>
    <property type="evidence" value="ECO:0007669"/>
    <property type="project" value="InterPro"/>
</dbReference>
<evidence type="ECO:0000313" key="3">
    <source>
        <dbReference type="Ensembl" id="ENSHHUP00000087598.1"/>
    </source>
</evidence>
<dbReference type="AlphaFoldDB" id="A0A4W5RNU3"/>
<sequence length="126" mass="14210">PVPICPSVVKLKYKETFNAEKGKYIGSEDTPQLAHSREVAKVISEKYYKLAWEESKATGYQLDPQYIPVVGAKKNREIVSDAKYHDAHEKAKGHYLAGTLVDFPEVMRCGEQEKQKGLVRYDAAAH</sequence>
<dbReference type="Ensembl" id="ENSHHUT00000090335.1">
    <property type="protein sequence ID" value="ENSHHUP00000087598.1"/>
    <property type="gene ID" value="ENSHHUG00000050655.1"/>
</dbReference>
<keyword evidence="4" id="KW-1185">Reference proteome</keyword>
<dbReference type="Proteomes" id="UP000314982">
    <property type="component" value="Unassembled WGS sequence"/>
</dbReference>
<proteinExistence type="predicted"/>
<evidence type="ECO:0008006" key="5">
    <source>
        <dbReference type="Google" id="ProtNLM"/>
    </source>
</evidence>
<dbReference type="PROSITE" id="PS51216">
    <property type="entry name" value="NEBULIN"/>
    <property type="match status" value="2"/>
</dbReference>
<dbReference type="GeneTree" id="ENSGT00940000154533"/>
<dbReference type="InterPro" id="IPR000900">
    <property type="entry name" value="Nebulin_repeat"/>
</dbReference>
<accession>A0A4W5RNU3</accession>
<dbReference type="InterPro" id="IPR055297">
    <property type="entry name" value="NEBU/NEBL"/>
</dbReference>
<dbReference type="PANTHER" id="PTHR11039:SF37">
    <property type="entry name" value="NEBULIN"/>
    <property type="match status" value="1"/>
</dbReference>
<dbReference type="SMART" id="SM00227">
    <property type="entry name" value="NEBU"/>
    <property type="match status" value="2"/>
</dbReference>
<dbReference type="PANTHER" id="PTHR11039">
    <property type="entry name" value="NEBULIN"/>
    <property type="match status" value="1"/>
</dbReference>
<evidence type="ECO:0000256" key="2">
    <source>
        <dbReference type="ARBA" id="ARBA00023203"/>
    </source>
</evidence>
<keyword evidence="2" id="KW-0009">Actin-binding</keyword>
<dbReference type="GO" id="GO:0071691">
    <property type="term" value="P:cardiac muscle thin filament assembly"/>
    <property type="evidence" value="ECO:0007669"/>
    <property type="project" value="TreeGrafter"/>
</dbReference>
<dbReference type="GO" id="GO:0051015">
    <property type="term" value="F:actin filament binding"/>
    <property type="evidence" value="ECO:0007669"/>
    <property type="project" value="InterPro"/>
</dbReference>
<reference evidence="3" key="2">
    <citation type="submission" date="2025-08" db="UniProtKB">
        <authorList>
            <consortium name="Ensembl"/>
        </authorList>
    </citation>
    <scope>IDENTIFICATION</scope>
</reference>
<keyword evidence="1" id="KW-0677">Repeat</keyword>
<reference evidence="3" key="3">
    <citation type="submission" date="2025-09" db="UniProtKB">
        <authorList>
            <consortium name="Ensembl"/>
        </authorList>
    </citation>
    <scope>IDENTIFICATION</scope>
</reference>
<organism evidence="3 4">
    <name type="scientific">Hucho hucho</name>
    <name type="common">huchen</name>
    <dbReference type="NCBI Taxonomy" id="62062"/>
    <lineage>
        <taxon>Eukaryota</taxon>
        <taxon>Metazoa</taxon>
        <taxon>Chordata</taxon>
        <taxon>Craniata</taxon>
        <taxon>Vertebrata</taxon>
        <taxon>Euteleostomi</taxon>
        <taxon>Actinopterygii</taxon>
        <taxon>Neopterygii</taxon>
        <taxon>Teleostei</taxon>
        <taxon>Protacanthopterygii</taxon>
        <taxon>Salmoniformes</taxon>
        <taxon>Salmonidae</taxon>
        <taxon>Salmoninae</taxon>
        <taxon>Hucho</taxon>
    </lineage>
</organism>
<protein>
    <recommendedName>
        <fullName evidence="5">Nebulin</fullName>
    </recommendedName>
</protein>
<dbReference type="Pfam" id="PF00880">
    <property type="entry name" value="Nebulin"/>
    <property type="match status" value="2"/>
</dbReference>
<name>A0A4W5RNU3_9TELE</name>